<name>A0AA88D8Z5_FICCA</name>
<reference evidence="1" key="1">
    <citation type="submission" date="2023-07" db="EMBL/GenBank/DDBJ databases">
        <title>draft genome sequence of fig (Ficus carica).</title>
        <authorList>
            <person name="Takahashi T."/>
            <person name="Nishimura K."/>
        </authorList>
    </citation>
    <scope>NUCLEOTIDE SEQUENCE</scope>
</reference>
<sequence length="110" mass="11377">MVPNRGKKSDDLEDAGANVIGIGGIGADLRTRIGTGDAIGNDADAACRSDLAIITASSCEESTTAVTATPPHFMVENRTIILVKKVGFCTNTIVKGLLVTSKALIVAFIM</sequence>
<dbReference type="Proteomes" id="UP001187192">
    <property type="component" value="Unassembled WGS sequence"/>
</dbReference>
<gene>
    <name evidence="1" type="ORF">TIFTF001_002832</name>
</gene>
<accession>A0AA88D8Z5</accession>
<evidence type="ECO:0000313" key="1">
    <source>
        <dbReference type="EMBL" id="GMN30519.1"/>
    </source>
</evidence>
<dbReference type="EMBL" id="BTGU01000003">
    <property type="protein sequence ID" value="GMN30519.1"/>
    <property type="molecule type" value="Genomic_DNA"/>
</dbReference>
<proteinExistence type="predicted"/>
<protein>
    <submittedName>
        <fullName evidence="1">Uncharacterized protein</fullName>
    </submittedName>
</protein>
<evidence type="ECO:0000313" key="2">
    <source>
        <dbReference type="Proteomes" id="UP001187192"/>
    </source>
</evidence>
<keyword evidence="2" id="KW-1185">Reference proteome</keyword>
<comment type="caution">
    <text evidence="1">The sequence shown here is derived from an EMBL/GenBank/DDBJ whole genome shotgun (WGS) entry which is preliminary data.</text>
</comment>
<organism evidence="1 2">
    <name type="scientific">Ficus carica</name>
    <name type="common">Common fig</name>
    <dbReference type="NCBI Taxonomy" id="3494"/>
    <lineage>
        <taxon>Eukaryota</taxon>
        <taxon>Viridiplantae</taxon>
        <taxon>Streptophyta</taxon>
        <taxon>Embryophyta</taxon>
        <taxon>Tracheophyta</taxon>
        <taxon>Spermatophyta</taxon>
        <taxon>Magnoliopsida</taxon>
        <taxon>eudicotyledons</taxon>
        <taxon>Gunneridae</taxon>
        <taxon>Pentapetalae</taxon>
        <taxon>rosids</taxon>
        <taxon>fabids</taxon>
        <taxon>Rosales</taxon>
        <taxon>Moraceae</taxon>
        <taxon>Ficeae</taxon>
        <taxon>Ficus</taxon>
    </lineage>
</organism>
<dbReference type="AlphaFoldDB" id="A0AA88D8Z5"/>